<name>A0A837IEM5_9BACT</name>
<dbReference type="EMBL" id="LCKO01000006">
    <property type="protein sequence ID" value="KKU00260.1"/>
    <property type="molecule type" value="Genomic_DNA"/>
</dbReference>
<keyword evidence="1" id="KW-0812">Transmembrane</keyword>
<dbReference type="AlphaFoldDB" id="A0A837IEM5"/>
<keyword evidence="1" id="KW-1133">Transmembrane helix</keyword>
<protein>
    <submittedName>
        <fullName evidence="2">Uncharacterized protein</fullName>
    </submittedName>
</protein>
<accession>A0A837IEM5</accession>
<dbReference type="Proteomes" id="UP000034078">
    <property type="component" value="Unassembled WGS sequence"/>
</dbReference>
<organism evidence="2 3">
    <name type="scientific">Candidatus Collierbacteria bacterium GW2011_GWB2_45_17</name>
    <dbReference type="NCBI Taxonomy" id="1618388"/>
    <lineage>
        <taxon>Bacteria</taxon>
        <taxon>Candidatus Collieribacteriota</taxon>
    </lineage>
</organism>
<keyword evidence="1" id="KW-0472">Membrane</keyword>
<sequence length="122" mass="13743">MLNLTDKITNPEAIKLINDLKSGAFFVPLKAKAIRYKWFIISGGIITVLLIALSIGKTIFRGSDKPVFLPPDIGVLQPTFEKTSVSDYEWIRQNIINFGTELPDPVIPFFDNIIDLESDNIY</sequence>
<evidence type="ECO:0000313" key="2">
    <source>
        <dbReference type="EMBL" id="KKU00260.1"/>
    </source>
</evidence>
<reference evidence="2 3" key="1">
    <citation type="journal article" date="2015" name="Nature">
        <title>rRNA introns, odd ribosomes, and small enigmatic genomes across a large radiation of phyla.</title>
        <authorList>
            <person name="Brown C.T."/>
            <person name="Hug L.A."/>
            <person name="Thomas B.C."/>
            <person name="Sharon I."/>
            <person name="Castelle C.J."/>
            <person name="Singh A."/>
            <person name="Wilkins M.J."/>
            <person name="Williams K.H."/>
            <person name="Banfield J.F."/>
        </authorList>
    </citation>
    <scope>NUCLEOTIDE SEQUENCE [LARGE SCALE GENOMIC DNA]</scope>
</reference>
<evidence type="ECO:0000256" key="1">
    <source>
        <dbReference type="SAM" id="Phobius"/>
    </source>
</evidence>
<proteinExistence type="predicted"/>
<comment type="caution">
    <text evidence="2">The sequence shown here is derived from an EMBL/GenBank/DDBJ whole genome shotgun (WGS) entry which is preliminary data.</text>
</comment>
<gene>
    <name evidence="2" type="ORF">UX01_C0006G0054</name>
</gene>
<evidence type="ECO:0000313" key="3">
    <source>
        <dbReference type="Proteomes" id="UP000034078"/>
    </source>
</evidence>
<feature type="transmembrane region" description="Helical" evidence="1">
    <location>
        <begin position="36"/>
        <end position="55"/>
    </location>
</feature>